<sequence>MSSYYPTVVWPNYSTSNVQKAATKSTALGKDQFLNLLVAQLKNQDPLSPMDNTQYIAQMAQFSSVEQLMNMSEEISMLRLNMGTASSLIGKTVTWNEYDSAGKVVQKSGIVDSIISQDGHLFVEVGGNKVGLDYIGQISVTAPADNSPDVGDDDNEQSDGSESSPGEEVNQDE</sequence>
<comment type="caution">
    <text evidence="4">The sequence shown here is derived from an EMBL/GenBank/DDBJ whole genome shotgun (WGS) entry which is preliminary data.</text>
</comment>
<protein>
    <submittedName>
        <fullName evidence="4">Flagellar hook capping FlgD N-terminal domain-containing protein</fullName>
    </submittedName>
</protein>
<dbReference type="InterPro" id="IPR005648">
    <property type="entry name" value="FlgD"/>
</dbReference>
<proteinExistence type="inferred from homology"/>
<evidence type="ECO:0000313" key="4">
    <source>
        <dbReference type="EMBL" id="MFC6331164.1"/>
    </source>
</evidence>
<dbReference type="Pfam" id="PF03963">
    <property type="entry name" value="FlgD"/>
    <property type="match status" value="1"/>
</dbReference>
<keyword evidence="4" id="KW-0282">Flagellum</keyword>
<evidence type="ECO:0000256" key="1">
    <source>
        <dbReference type="ARBA" id="ARBA00010577"/>
    </source>
</evidence>
<keyword evidence="4" id="KW-0969">Cilium</keyword>
<gene>
    <name evidence="4" type="ORF">ACFP56_00900</name>
</gene>
<feature type="region of interest" description="Disordered" evidence="3">
    <location>
        <begin position="141"/>
        <end position="173"/>
    </location>
</feature>
<evidence type="ECO:0000313" key="5">
    <source>
        <dbReference type="Proteomes" id="UP001596233"/>
    </source>
</evidence>
<evidence type="ECO:0000256" key="3">
    <source>
        <dbReference type="SAM" id="MobiDB-lite"/>
    </source>
</evidence>
<keyword evidence="5" id="KW-1185">Reference proteome</keyword>
<evidence type="ECO:0000256" key="2">
    <source>
        <dbReference type="ARBA" id="ARBA00022795"/>
    </source>
</evidence>
<name>A0ABW1V1C2_9BACL</name>
<accession>A0ABW1V1C2</accession>
<dbReference type="Proteomes" id="UP001596233">
    <property type="component" value="Unassembled WGS sequence"/>
</dbReference>
<organism evidence="4 5">
    <name type="scientific">Paenibacillus septentrionalis</name>
    <dbReference type="NCBI Taxonomy" id="429342"/>
    <lineage>
        <taxon>Bacteria</taxon>
        <taxon>Bacillati</taxon>
        <taxon>Bacillota</taxon>
        <taxon>Bacilli</taxon>
        <taxon>Bacillales</taxon>
        <taxon>Paenibacillaceae</taxon>
        <taxon>Paenibacillus</taxon>
    </lineage>
</organism>
<reference evidence="5" key="1">
    <citation type="journal article" date="2019" name="Int. J. Syst. Evol. Microbiol.">
        <title>The Global Catalogue of Microorganisms (GCM) 10K type strain sequencing project: providing services to taxonomists for standard genome sequencing and annotation.</title>
        <authorList>
            <consortium name="The Broad Institute Genomics Platform"/>
            <consortium name="The Broad Institute Genome Sequencing Center for Infectious Disease"/>
            <person name="Wu L."/>
            <person name="Ma J."/>
        </authorList>
    </citation>
    <scope>NUCLEOTIDE SEQUENCE [LARGE SCALE GENOMIC DNA]</scope>
    <source>
        <strain evidence="5">PCU 280</strain>
    </source>
</reference>
<dbReference type="RefSeq" id="WP_379230109.1">
    <property type="nucleotide sequence ID" value="NZ_JBHSTE010000001.1"/>
</dbReference>
<comment type="similarity">
    <text evidence="1">Belongs to the FlgD family.</text>
</comment>
<keyword evidence="4" id="KW-0966">Cell projection</keyword>
<keyword evidence="2" id="KW-1005">Bacterial flagellum biogenesis</keyword>
<dbReference type="EMBL" id="JBHSTE010000001">
    <property type="protein sequence ID" value="MFC6331164.1"/>
    <property type="molecule type" value="Genomic_DNA"/>
</dbReference>
<feature type="compositionally biased region" description="Acidic residues" evidence="3">
    <location>
        <begin position="150"/>
        <end position="159"/>
    </location>
</feature>